<gene>
    <name evidence="1" type="ORF">AB4Y39_24150</name>
</gene>
<evidence type="ECO:0000313" key="1">
    <source>
        <dbReference type="EMBL" id="XDK36757.1"/>
    </source>
</evidence>
<sequence length="264" mass="29756">MNASTARLTPDVPFSVSHFDDCRNAGSGSVFIIASGSSAKDFPFQAFADIPMITMNGAISMFIDTPIKPFFYVCTDRDFSNQQPELFAQAMHRSERVALWEDHYNSAQVTTSGELYFLRKARKAKFSDLLRKDHELIRNRPFPGTRKKPLGFSKNLHRGFFDARTVAYVALQIAYHAGFNKVFLVGVDLNQNAGRFYEKLHSKLSPCGLDQHFDSRILPSFELMAESVVGKDFEVYNLSPTSRLPRSVIPYKTLDEVQALVHAG</sequence>
<proteinExistence type="predicted"/>
<protein>
    <submittedName>
        <fullName evidence="1">Lipopolysaccharide biosynthesis protein</fullName>
    </submittedName>
</protein>
<dbReference type="AlphaFoldDB" id="A0AB39I1L5"/>
<name>A0AB39I1L5_9PSED</name>
<reference evidence="1" key="1">
    <citation type="submission" date="2024-07" db="EMBL/GenBank/DDBJ databases">
        <title>Identification and characteristics of a novel species of coltsfoot's symbiotic bacteria.</title>
        <authorList>
            <person name="Juszczyk A."/>
            <person name="Jasielczuk I."/>
            <person name="Gurgul A."/>
            <person name="Rogala M."/>
            <person name="Kowalczyk A."/>
            <person name="Szmatola T."/>
            <person name="Kosecka-Strojek M."/>
            <person name="Arent Z."/>
            <person name="Latowski D."/>
        </authorList>
    </citation>
    <scope>NUCLEOTIDE SEQUENCE</scope>
    <source>
        <strain evidence="1">Hg7Tf</strain>
    </source>
</reference>
<dbReference type="RefSeq" id="WP_274071503.1">
    <property type="nucleotide sequence ID" value="NZ_CP162607.1"/>
</dbReference>
<accession>A0AB39I1L5</accession>
<organism evidence="1">
    <name type="scientific">Pseudomonas sp. Hg7Tf</name>
    <dbReference type="NCBI Taxonomy" id="3236988"/>
    <lineage>
        <taxon>Bacteria</taxon>
        <taxon>Pseudomonadati</taxon>
        <taxon>Pseudomonadota</taxon>
        <taxon>Gammaproteobacteria</taxon>
        <taxon>Pseudomonadales</taxon>
        <taxon>Pseudomonadaceae</taxon>
        <taxon>Pseudomonas</taxon>
    </lineage>
</organism>
<dbReference type="Gene3D" id="3.90.1480.10">
    <property type="entry name" value="Alpha-2,3-sialyltransferase"/>
    <property type="match status" value="1"/>
</dbReference>
<dbReference type="EMBL" id="CP162607">
    <property type="protein sequence ID" value="XDK36757.1"/>
    <property type="molecule type" value="Genomic_DNA"/>
</dbReference>